<gene>
    <name evidence="1" type="ORF">M9H77_25894</name>
</gene>
<accession>A0ACC0A8K2</accession>
<reference evidence="2" key="1">
    <citation type="journal article" date="2023" name="Nat. Plants">
        <title>Single-cell RNA sequencing provides a high-resolution roadmap for understanding the multicellular compartmentation of specialized metabolism.</title>
        <authorList>
            <person name="Sun S."/>
            <person name="Shen X."/>
            <person name="Li Y."/>
            <person name="Li Y."/>
            <person name="Wang S."/>
            <person name="Li R."/>
            <person name="Zhang H."/>
            <person name="Shen G."/>
            <person name="Guo B."/>
            <person name="Wei J."/>
            <person name="Xu J."/>
            <person name="St-Pierre B."/>
            <person name="Chen S."/>
            <person name="Sun C."/>
        </authorList>
    </citation>
    <scope>NUCLEOTIDE SEQUENCE [LARGE SCALE GENOMIC DNA]</scope>
</reference>
<organism evidence="1 2">
    <name type="scientific">Catharanthus roseus</name>
    <name type="common">Madagascar periwinkle</name>
    <name type="synonym">Vinca rosea</name>
    <dbReference type="NCBI Taxonomy" id="4058"/>
    <lineage>
        <taxon>Eukaryota</taxon>
        <taxon>Viridiplantae</taxon>
        <taxon>Streptophyta</taxon>
        <taxon>Embryophyta</taxon>
        <taxon>Tracheophyta</taxon>
        <taxon>Spermatophyta</taxon>
        <taxon>Magnoliopsida</taxon>
        <taxon>eudicotyledons</taxon>
        <taxon>Gunneridae</taxon>
        <taxon>Pentapetalae</taxon>
        <taxon>asterids</taxon>
        <taxon>lamiids</taxon>
        <taxon>Gentianales</taxon>
        <taxon>Apocynaceae</taxon>
        <taxon>Rauvolfioideae</taxon>
        <taxon>Vinceae</taxon>
        <taxon>Catharanthinae</taxon>
        <taxon>Catharanthus</taxon>
    </lineage>
</organism>
<keyword evidence="2" id="KW-1185">Reference proteome</keyword>
<dbReference type="Proteomes" id="UP001060085">
    <property type="component" value="Linkage Group LG06"/>
</dbReference>
<comment type="caution">
    <text evidence="1">The sequence shown here is derived from an EMBL/GenBank/DDBJ whole genome shotgun (WGS) entry which is preliminary data.</text>
</comment>
<protein>
    <submittedName>
        <fullName evidence="1">Uncharacterized protein</fullName>
    </submittedName>
</protein>
<evidence type="ECO:0000313" key="2">
    <source>
        <dbReference type="Proteomes" id="UP001060085"/>
    </source>
</evidence>
<proteinExistence type="predicted"/>
<sequence>MATLGAKALILVHLSILLLSSFTVFGDEDIVSWVQAPHISPVHPPAPAPKPHKGHHHHKNAPAPAPVKPPVKPPTSSPPKKPPSPPPAKPPTPPAKPPTPPAKPPSYPVVRKLFAVQGVVYCKSCKYRGIDTLSGATPLVGAVVKLQCNNTKYRPVEATATTDRNGYFFLMPKNVTTAASHKCKVFLVSSPLKTCNVPTNLHAGSVGAILVPVTKLPVPPPPYQIFNVGPFAFEPSKKIPCPR</sequence>
<dbReference type="EMBL" id="CM044706">
    <property type="protein sequence ID" value="KAI5657101.1"/>
    <property type="molecule type" value="Genomic_DNA"/>
</dbReference>
<name>A0ACC0A8K2_CATRO</name>
<evidence type="ECO:0000313" key="1">
    <source>
        <dbReference type="EMBL" id="KAI5657101.1"/>
    </source>
</evidence>